<dbReference type="EMBL" id="JBBNAE010000010">
    <property type="protein sequence ID" value="KAK9091533.1"/>
    <property type="molecule type" value="Genomic_DNA"/>
</dbReference>
<evidence type="ECO:0000313" key="1">
    <source>
        <dbReference type="EMBL" id="KAK9091533.1"/>
    </source>
</evidence>
<protein>
    <submittedName>
        <fullName evidence="1">Uncharacterized protein</fullName>
    </submittedName>
</protein>
<evidence type="ECO:0000313" key="2">
    <source>
        <dbReference type="Proteomes" id="UP001417504"/>
    </source>
</evidence>
<reference evidence="1 2" key="1">
    <citation type="submission" date="2024-01" db="EMBL/GenBank/DDBJ databases">
        <title>Genome assemblies of Stephania.</title>
        <authorList>
            <person name="Yang L."/>
        </authorList>
    </citation>
    <scope>NUCLEOTIDE SEQUENCE [LARGE SCALE GENOMIC DNA]</scope>
    <source>
        <strain evidence="1">QJT</strain>
        <tissue evidence="1">Leaf</tissue>
    </source>
</reference>
<dbReference type="AlphaFoldDB" id="A0AAP0EJ91"/>
<sequence length="73" mass="8269">MMRLSSRLHSLCCTCGQRPDEPYLELANSRSTIEALDLEISIPRTADLALRCLDPPDLDMALSRARFRQDCCL</sequence>
<keyword evidence="2" id="KW-1185">Reference proteome</keyword>
<accession>A0AAP0EJ91</accession>
<proteinExistence type="predicted"/>
<dbReference type="Proteomes" id="UP001417504">
    <property type="component" value="Unassembled WGS sequence"/>
</dbReference>
<gene>
    <name evidence="1" type="ORF">Sjap_024710</name>
</gene>
<organism evidence="1 2">
    <name type="scientific">Stephania japonica</name>
    <dbReference type="NCBI Taxonomy" id="461633"/>
    <lineage>
        <taxon>Eukaryota</taxon>
        <taxon>Viridiplantae</taxon>
        <taxon>Streptophyta</taxon>
        <taxon>Embryophyta</taxon>
        <taxon>Tracheophyta</taxon>
        <taxon>Spermatophyta</taxon>
        <taxon>Magnoliopsida</taxon>
        <taxon>Ranunculales</taxon>
        <taxon>Menispermaceae</taxon>
        <taxon>Menispermoideae</taxon>
        <taxon>Cissampelideae</taxon>
        <taxon>Stephania</taxon>
    </lineage>
</organism>
<comment type="caution">
    <text evidence="1">The sequence shown here is derived from an EMBL/GenBank/DDBJ whole genome shotgun (WGS) entry which is preliminary data.</text>
</comment>
<name>A0AAP0EJ91_9MAGN</name>